<protein>
    <recommendedName>
        <fullName evidence="3">Myb-like domain-containing protein</fullName>
    </recommendedName>
</protein>
<name>A0A2P6NVQ4_9EUKA</name>
<evidence type="ECO:0000313" key="1">
    <source>
        <dbReference type="EMBL" id="PRP88043.1"/>
    </source>
</evidence>
<dbReference type="InParanoid" id="A0A2P6NVQ4"/>
<dbReference type="AlphaFoldDB" id="A0A2P6NVQ4"/>
<evidence type="ECO:0000313" key="2">
    <source>
        <dbReference type="Proteomes" id="UP000241769"/>
    </source>
</evidence>
<accession>A0A2P6NVQ4</accession>
<gene>
    <name evidence="1" type="ORF">PROFUN_04471</name>
</gene>
<evidence type="ECO:0008006" key="3">
    <source>
        <dbReference type="Google" id="ProtNLM"/>
    </source>
</evidence>
<dbReference type="Proteomes" id="UP000241769">
    <property type="component" value="Unassembled WGS sequence"/>
</dbReference>
<dbReference type="STRING" id="1890364.A0A2P6NVQ4"/>
<sequence>MIRCRANFGATTNFKQVIFHTSNMTEELSQQEIQRRDWVIQMRLKLTNPEMLNSDGTLCQEPRKLAEAKKRWGDREKKLLIAGITKHGVGNWGPIKDDSLAEWDSTELRVKTAMLFGRQSLKNYKGKKYTEAEIEKEHAENKRIGQETGQWKGGVLVATDEYNNT</sequence>
<dbReference type="Gene3D" id="1.10.10.60">
    <property type="entry name" value="Homeodomain-like"/>
    <property type="match status" value="1"/>
</dbReference>
<reference evidence="1 2" key="1">
    <citation type="journal article" date="2018" name="Genome Biol. Evol.">
        <title>Multiple Roots of Fruiting Body Formation in Amoebozoa.</title>
        <authorList>
            <person name="Hillmann F."/>
            <person name="Forbes G."/>
            <person name="Novohradska S."/>
            <person name="Ferling I."/>
            <person name="Riege K."/>
            <person name="Groth M."/>
            <person name="Westermann M."/>
            <person name="Marz M."/>
            <person name="Spaller T."/>
            <person name="Winckler T."/>
            <person name="Schaap P."/>
            <person name="Glockner G."/>
        </authorList>
    </citation>
    <scope>NUCLEOTIDE SEQUENCE [LARGE SCALE GENOMIC DNA]</scope>
    <source>
        <strain evidence="1 2">Jena</strain>
    </source>
</reference>
<proteinExistence type="predicted"/>
<organism evidence="1 2">
    <name type="scientific">Planoprotostelium fungivorum</name>
    <dbReference type="NCBI Taxonomy" id="1890364"/>
    <lineage>
        <taxon>Eukaryota</taxon>
        <taxon>Amoebozoa</taxon>
        <taxon>Evosea</taxon>
        <taxon>Variosea</taxon>
        <taxon>Cavosteliida</taxon>
        <taxon>Cavosteliaceae</taxon>
        <taxon>Planoprotostelium</taxon>
    </lineage>
</organism>
<dbReference type="SUPFAM" id="SSF46689">
    <property type="entry name" value="Homeodomain-like"/>
    <property type="match status" value="1"/>
</dbReference>
<dbReference type="OrthoDB" id="608866at2759"/>
<keyword evidence="2" id="KW-1185">Reference proteome</keyword>
<dbReference type="InterPro" id="IPR009057">
    <property type="entry name" value="Homeodomain-like_sf"/>
</dbReference>
<dbReference type="EMBL" id="MDYQ01000015">
    <property type="protein sequence ID" value="PRP88043.1"/>
    <property type="molecule type" value="Genomic_DNA"/>
</dbReference>
<comment type="caution">
    <text evidence="1">The sequence shown here is derived from an EMBL/GenBank/DDBJ whole genome shotgun (WGS) entry which is preliminary data.</text>
</comment>